<dbReference type="Gramene" id="TRITD2Bv1G225460.1">
    <property type="protein sequence ID" value="TRITD2Bv1G225460.1"/>
    <property type="gene ID" value="TRITD2Bv1G225460"/>
</dbReference>
<dbReference type="OMA" id="RECMNIT"/>
<dbReference type="Proteomes" id="UP000324705">
    <property type="component" value="Chromosome 2B"/>
</dbReference>
<dbReference type="SUPFAM" id="SSF52047">
    <property type="entry name" value="RNI-like"/>
    <property type="match status" value="1"/>
</dbReference>
<dbReference type="PANTHER" id="PTHR47186:SF36">
    <property type="entry name" value="NB-ARC DOMAIN-CONTAINING PROTEIN"/>
    <property type="match status" value="1"/>
</dbReference>
<name>A0A9R1RSV2_TRITD</name>
<proteinExistence type="predicted"/>
<evidence type="ECO:0000313" key="3">
    <source>
        <dbReference type="Proteomes" id="UP000324705"/>
    </source>
</evidence>
<evidence type="ECO:0000313" key="2">
    <source>
        <dbReference type="EMBL" id="VAH52166.1"/>
    </source>
</evidence>
<evidence type="ECO:0000259" key="1">
    <source>
        <dbReference type="Pfam" id="PF25019"/>
    </source>
</evidence>
<dbReference type="EMBL" id="LT934114">
    <property type="protein sequence ID" value="VAH52166.1"/>
    <property type="molecule type" value="Genomic_DNA"/>
</dbReference>
<feature type="domain" description="R13L1/DRL21-like LRR repeat region" evidence="1">
    <location>
        <begin position="68"/>
        <end position="187"/>
    </location>
</feature>
<gene>
    <name evidence="2" type="ORF">TRITD_2Bv1G225460</name>
</gene>
<reference evidence="2 3" key="1">
    <citation type="submission" date="2017-09" db="EMBL/GenBank/DDBJ databases">
        <authorList>
            <consortium name="International Durum Wheat Genome Sequencing Consortium (IDWGSC)"/>
            <person name="Milanesi L."/>
        </authorList>
    </citation>
    <scope>NUCLEOTIDE SEQUENCE [LARGE SCALE GENOMIC DNA]</scope>
    <source>
        <strain evidence="3">cv. Svevo</strain>
    </source>
</reference>
<organism evidence="2 3">
    <name type="scientific">Triticum turgidum subsp. durum</name>
    <name type="common">Durum wheat</name>
    <name type="synonym">Triticum durum</name>
    <dbReference type="NCBI Taxonomy" id="4567"/>
    <lineage>
        <taxon>Eukaryota</taxon>
        <taxon>Viridiplantae</taxon>
        <taxon>Streptophyta</taxon>
        <taxon>Embryophyta</taxon>
        <taxon>Tracheophyta</taxon>
        <taxon>Spermatophyta</taxon>
        <taxon>Magnoliopsida</taxon>
        <taxon>Liliopsida</taxon>
        <taxon>Poales</taxon>
        <taxon>Poaceae</taxon>
        <taxon>BOP clade</taxon>
        <taxon>Pooideae</taxon>
        <taxon>Triticodae</taxon>
        <taxon>Triticeae</taxon>
        <taxon>Triticinae</taxon>
        <taxon>Triticum</taxon>
    </lineage>
</organism>
<dbReference type="Gene3D" id="3.80.10.10">
    <property type="entry name" value="Ribonuclease Inhibitor"/>
    <property type="match status" value="3"/>
</dbReference>
<protein>
    <recommendedName>
        <fullName evidence="1">R13L1/DRL21-like LRR repeat region domain-containing protein</fullName>
    </recommendedName>
</protein>
<accession>A0A9R1RSV2</accession>
<dbReference type="InterPro" id="IPR056789">
    <property type="entry name" value="LRR_R13L1-DRL21"/>
</dbReference>
<dbReference type="PANTHER" id="PTHR47186">
    <property type="entry name" value="LEUCINE-RICH REPEAT-CONTAINING PROTEIN 57"/>
    <property type="match status" value="1"/>
</dbReference>
<dbReference type="AlphaFoldDB" id="A0A9R1RSV2"/>
<dbReference type="SUPFAM" id="SSF52058">
    <property type="entry name" value="L domain-like"/>
    <property type="match status" value="1"/>
</dbReference>
<keyword evidence="3" id="KW-1185">Reference proteome</keyword>
<dbReference type="Pfam" id="PF25019">
    <property type="entry name" value="LRR_R13L1-DRL21"/>
    <property type="match status" value="1"/>
</dbReference>
<dbReference type="InterPro" id="IPR032675">
    <property type="entry name" value="LRR_dom_sf"/>
</dbReference>
<sequence>MPRYNYTYEQTCKKNNMSNLVNMCHFLAPRYMPDEFHSNIYWVGKLKFLQELIEFRVGKEREGFEPSQLGQLKEIGGSLGIYNLEKVQTKEEANELKLIHKNHLRELVLEWDVGGTNKDPVKEGYVLESLVPHNNLQELCIRGHGGTNCPAWLCTNLSVKCLESLCLDGVSWKNLPPLEEMWMVDELDEEYQGCSFPPPSFYNLKSLQLSRISRLKRWVGSGTCPNFSHLEVLVIKNCSELIELPFSCPPTCCQAQQEEKISWFPRLGKLEVVDCPKLVSLPPIPWRTGDPCSAQIESVGSGFEQLVYPRKYISKLSLEIEGKGGQADVFWSGLNFSYLTDREELRMKKMPPMPLDDFQVLASLKKIEIDGVSRILPQVEGDRCHGVYRFPVEELDICRCDTSGKELTLLLSFLPSLSKLKIEECENITGLGVVEDAETVSGEQEQQTRVGEEEIIIAAVAEGMLLLPPQLQELQILHCKKMSLLSGPLHNNDQQSAAGEVRGGGLQSLCSLRVLYVICCDEFLSYYSSSSSACFPFPACLQRCTLSRVRYMETLQLLSNLTSLTELFLNMWGASKDEGVWPLLAHGRLAKLTVYTTTPTSDFFTGSDPSDPHDREVFSRSSKLFDLSTENNTGVLDVSICSLLSATLTRFELCFDDEVERLTEEQEKALQLLTSLEKIRFCGGDKLQRLPEGLHKLINLKQLVICACSAIRSLPSLPSSLQELVMKRCGAIKSLPNSLPSSLEILKIIQCDAIKSLPKDVLPSLVRVLDVSCGNSQELKRECRNLIGTIPIVRTYSIQGFFY</sequence>